<name>A0AAV9ZMX1_9AGAR</name>
<organism evidence="2 3">
    <name type="scientific">Favolaschia claudopus</name>
    <dbReference type="NCBI Taxonomy" id="2862362"/>
    <lineage>
        <taxon>Eukaryota</taxon>
        <taxon>Fungi</taxon>
        <taxon>Dikarya</taxon>
        <taxon>Basidiomycota</taxon>
        <taxon>Agaricomycotina</taxon>
        <taxon>Agaricomycetes</taxon>
        <taxon>Agaricomycetidae</taxon>
        <taxon>Agaricales</taxon>
        <taxon>Marasmiineae</taxon>
        <taxon>Mycenaceae</taxon>
        <taxon>Favolaschia</taxon>
    </lineage>
</organism>
<dbReference type="AlphaFoldDB" id="A0AAV9ZMX1"/>
<sequence length="208" mass="22478">MGFGVCGRGKVGDEAGRGRSSEEGDRRSVYVRRRHTTRTRVALRRRCNPSFTLYCAGPCLISHSAPITCNCARRGSPLTLRSISPDRSSFLSSLRPTPTPHSPPSASSSVRVRVQRGRRNAPLPYPSTSPSHPHASTSTLPPTPQRLFLRRPRPGTRRGARSRQDASSHPGAQATGGGDRMYRRTQTPAIPAQGCMGRAASTPKDGKA</sequence>
<keyword evidence="3" id="KW-1185">Reference proteome</keyword>
<feature type="compositionally biased region" description="Polar residues" evidence="1">
    <location>
        <begin position="79"/>
        <end position="91"/>
    </location>
</feature>
<evidence type="ECO:0000313" key="3">
    <source>
        <dbReference type="Proteomes" id="UP001362999"/>
    </source>
</evidence>
<reference evidence="2 3" key="1">
    <citation type="journal article" date="2024" name="J Genomics">
        <title>Draft genome sequencing and assembly of Favolaschia claudopus CIRM-BRFM 2984 isolated from oak limbs.</title>
        <authorList>
            <person name="Navarro D."/>
            <person name="Drula E."/>
            <person name="Chaduli D."/>
            <person name="Cazenave R."/>
            <person name="Ahrendt S."/>
            <person name="Wang J."/>
            <person name="Lipzen A."/>
            <person name="Daum C."/>
            <person name="Barry K."/>
            <person name="Grigoriev I.V."/>
            <person name="Favel A."/>
            <person name="Rosso M.N."/>
            <person name="Martin F."/>
        </authorList>
    </citation>
    <scope>NUCLEOTIDE SEQUENCE [LARGE SCALE GENOMIC DNA]</scope>
    <source>
        <strain evidence="2 3">CIRM-BRFM 2984</strain>
    </source>
</reference>
<feature type="compositionally biased region" description="Basic and acidic residues" evidence="1">
    <location>
        <begin position="10"/>
        <end position="28"/>
    </location>
</feature>
<evidence type="ECO:0000313" key="2">
    <source>
        <dbReference type="EMBL" id="KAK6987734.1"/>
    </source>
</evidence>
<dbReference type="EMBL" id="JAWWNJ010000130">
    <property type="protein sequence ID" value="KAK6987734.1"/>
    <property type="molecule type" value="Genomic_DNA"/>
</dbReference>
<feature type="region of interest" description="Disordered" evidence="1">
    <location>
        <begin position="1"/>
        <end position="28"/>
    </location>
</feature>
<dbReference type="Proteomes" id="UP001362999">
    <property type="component" value="Unassembled WGS sequence"/>
</dbReference>
<feature type="compositionally biased region" description="Basic residues" evidence="1">
    <location>
        <begin position="148"/>
        <end position="161"/>
    </location>
</feature>
<feature type="region of interest" description="Disordered" evidence="1">
    <location>
        <begin position="78"/>
        <end position="208"/>
    </location>
</feature>
<evidence type="ECO:0000256" key="1">
    <source>
        <dbReference type="SAM" id="MobiDB-lite"/>
    </source>
</evidence>
<proteinExistence type="predicted"/>
<comment type="caution">
    <text evidence="2">The sequence shown here is derived from an EMBL/GenBank/DDBJ whole genome shotgun (WGS) entry which is preliminary data.</text>
</comment>
<gene>
    <name evidence="2" type="ORF">R3P38DRAFT_329231</name>
</gene>
<accession>A0AAV9ZMX1</accession>
<feature type="compositionally biased region" description="Low complexity" evidence="1">
    <location>
        <begin position="120"/>
        <end position="140"/>
    </location>
</feature>
<protein>
    <submittedName>
        <fullName evidence="2">Uncharacterized protein</fullName>
    </submittedName>
</protein>